<protein>
    <recommendedName>
        <fullName evidence="5">ATP-dependent RNA helicase</fullName>
        <ecNumber evidence="5">3.6.4.13</ecNumber>
    </recommendedName>
</protein>
<feature type="domain" description="Helicase C-terminal" evidence="7">
    <location>
        <begin position="345"/>
        <end position="519"/>
    </location>
</feature>
<comment type="catalytic activity">
    <reaction evidence="5">
        <text>ATP + H2O = ADP + phosphate + H(+)</text>
        <dbReference type="Rhea" id="RHEA:13065"/>
        <dbReference type="ChEBI" id="CHEBI:15377"/>
        <dbReference type="ChEBI" id="CHEBI:15378"/>
        <dbReference type="ChEBI" id="CHEBI:30616"/>
        <dbReference type="ChEBI" id="CHEBI:43474"/>
        <dbReference type="ChEBI" id="CHEBI:456216"/>
        <dbReference type="EC" id="3.6.4.13"/>
    </reaction>
</comment>
<dbReference type="PANTHER" id="PTHR24031">
    <property type="entry name" value="RNA HELICASE"/>
    <property type="match status" value="1"/>
</dbReference>
<evidence type="ECO:0000313" key="8">
    <source>
        <dbReference type="EMBL" id="KAK1441943.1"/>
    </source>
</evidence>
<dbReference type="InterPro" id="IPR027417">
    <property type="entry name" value="P-loop_NTPase"/>
</dbReference>
<feature type="domain" description="Helicase ATP-binding" evidence="6">
    <location>
        <begin position="88"/>
        <end position="241"/>
    </location>
</feature>
<dbReference type="Gene3D" id="3.40.50.300">
    <property type="entry name" value="P-loop containing nucleotide triphosphate hydrolases"/>
    <property type="match status" value="2"/>
</dbReference>
<dbReference type="InterPro" id="IPR001650">
    <property type="entry name" value="Helicase_C-like"/>
</dbReference>
<name>A0AAD8LIB3_BABGI</name>
<dbReference type="Proteomes" id="UP001230268">
    <property type="component" value="Unassembled WGS sequence"/>
</dbReference>
<evidence type="ECO:0000259" key="6">
    <source>
        <dbReference type="PROSITE" id="PS51192"/>
    </source>
</evidence>
<accession>A0AAD8LIB3</accession>
<keyword evidence="5" id="KW-0347">Helicase</keyword>
<reference evidence="8" key="1">
    <citation type="submission" date="2023-08" db="EMBL/GenBank/DDBJ databases">
        <title>Draft sequence of the Babesia gibsoni genome.</title>
        <authorList>
            <person name="Yamagishi J.Y."/>
            <person name="Xuan X.X."/>
        </authorList>
    </citation>
    <scope>NUCLEOTIDE SEQUENCE</scope>
    <source>
        <strain evidence="8">Azabu</strain>
    </source>
</reference>
<comment type="function">
    <text evidence="5">RNA helicase.</text>
</comment>
<comment type="similarity">
    <text evidence="5">Belongs to the DEAD box helicase family.</text>
</comment>
<dbReference type="GO" id="GO:0016787">
    <property type="term" value="F:hydrolase activity"/>
    <property type="evidence" value="ECO:0007669"/>
    <property type="project" value="UniProtKB-KW"/>
</dbReference>
<dbReference type="Pfam" id="PF00270">
    <property type="entry name" value="DEAD"/>
    <property type="match status" value="1"/>
</dbReference>
<dbReference type="PROSITE" id="PS51192">
    <property type="entry name" value="HELICASE_ATP_BIND_1"/>
    <property type="match status" value="1"/>
</dbReference>
<dbReference type="InterPro" id="IPR014001">
    <property type="entry name" value="Helicase_ATP-bd"/>
</dbReference>
<proteinExistence type="inferred from homology"/>
<dbReference type="SMART" id="SM00490">
    <property type="entry name" value="HELICc"/>
    <property type="match status" value="1"/>
</dbReference>
<sequence>MTPIRAAKALVRHQRAATGHVCARSERCVTLFHADVRIWGSSLIEYKPRLSPLAIRKASAIFERRFKRVKLLSNGRRVSPNGIQLSSLQPQLAGRDLFIAAPHHTGKTLLYLLPEAIRRAYKSNECNRYLTYKTLVLVPTLDLVLLGSRNASGALRQTSNVKALYYKDILDGSYKDVISSGDVIYTTPHCALKVMLNAPNLFEDVKLLILDDAHRLLHAQSSSKVMRLKAMLKPDIQTVVLAPRNDNILRQLVSRALRVDMRVISFCPEYDGAEVTQHIWGPQRSKSFELIKQLNINNECNVMPLTPLEQKVKNKRKEIVEHCRSREVVLHSSYRCEYLLYEPFNICKLLHAVLNKGTKTMIFFPTVRMAQFCYVYFKHLVGVNRALYALHGGLSPEKRRFTIDVFSTLPEGVLFCTDISSLGLNLGDIDLVVQVGAPESVGVLADRTAICKRHSKESKSILLLHDLDAHALYEAAELNCDIKPTEDDFYKHLSFEVNNKWVENKCYLASCELMYRSLIGYYCNNASRLKFQRWQVPSLVYELVRSFGFSDSFSVTKQFASRLQLWDAPSLVIDNKTTRKTELQAAAAGYPGFRSRMLQSSSGITDGILLK</sequence>
<dbReference type="InterPro" id="IPR011545">
    <property type="entry name" value="DEAD/DEAH_box_helicase_dom"/>
</dbReference>
<evidence type="ECO:0000313" key="9">
    <source>
        <dbReference type="Proteomes" id="UP001230268"/>
    </source>
</evidence>
<organism evidence="8 9">
    <name type="scientific">Babesia gibsoni</name>
    <dbReference type="NCBI Taxonomy" id="33632"/>
    <lineage>
        <taxon>Eukaryota</taxon>
        <taxon>Sar</taxon>
        <taxon>Alveolata</taxon>
        <taxon>Apicomplexa</taxon>
        <taxon>Aconoidasida</taxon>
        <taxon>Piroplasmida</taxon>
        <taxon>Babesiidae</taxon>
        <taxon>Babesia</taxon>
    </lineage>
</organism>
<evidence type="ECO:0000256" key="5">
    <source>
        <dbReference type="RuleBase" id="RU365068"/>
    </source>
</evidence>
<comment type="caution">
    <text evidence="8">The sequence shown here is derived from an EMBL/GenBank/DDBJ whole genome shotgun (WGS) entry which is preliminary data.</text>
</comment>
<dbReference type="SMART" id="SM00487">
    <property type="entry name" value="DEXDc"/>
    <property type="match status" value="1"/>
</dbReference>
<dbReference type="AlphaFoldDB" id="A0AAD8LIB3"/>
<evidence type="ECO:0000256" key="3">
    <source>
        <dbReference type="ARBA" id="ARBA00022840"/>
    </source>
</evidence>
<dbReference type="GO" id="GO:0005524">
    <property type="term" value="F:ATP binding"/>
    <property type="evidence" value="ECO:0007669"/>
    <property type="project" value="UniProtKB-UniRule"/>
</dbReference>
<keyword evidence="4 5" id="KW-0694">RNA-binding</keyword>
<keyword evidence="1 5" id="KW-0547">Nucleotide-binding</keyword>
<dbReference type="Pfam" id="PF00271">
    <property type="entry name" value="Helicase_C"/>
    <property type="match status" value="1"/>
</dbReference>
<dbReference type="EMBL" id="JAVEPI010000005">
    <property type="protein sequence ID" value="KAK1441943.1"/>
    <property type="molecule type" value="Genomic_DNA"/>
</dbReference>
<dbReference type="GO" id="GO:0003724">
    <property type="term" value="F:RNA helicase activity"/>
    <property type="evidence" value="ECO:0007669"/>
    <property type="project" value="UniProtKB-EC"/>
</dbReference>
<keyword evidence="9" id="KW-1185">Reference proteome</keyword>
<evidence type="ECO:0000259" key="7">
    <source>
        <dbReference type="PROSITE" id="PS51194"/>
    </source>
</evidence>
<keyword evidence="3 5" id="KW-0067">ATP-binding</keyword>
<dbReference type="GO" id="GO:0003723">
    <property type="term" value="F:RNA binding"/>
    <property type="evidence" value="ECO:0007669"/>
    <property type="project" value="UniProtKB-UniRule"/>
</dbReference>
<comment type="domain">
    <text evidence="5">The Q motif is unique to and characteristic of the DEAD box family of RNA helicases and controls ATP binding and hydrolysis.</text>
</comment>
<evidence type="ECO:0000256" key="1">
    <source>
        <dbReference type="ARBA" id="ARBA00022741"/>
    </source>
</evidence>
<gene>
    <name evidence="8" type="ORF">BgAZ_502750</name>
</gene>
<evidence type="ECO:0000256" key="4">
    <source>
        <dbReference type="ARBA" id="ARBA00022884"/>
    </source>
</evidence>
<keyword evidence="2 5" id="KW-0378">Hydrolase</keyword>
<dbReference type="SUPFAM" id="SSF52540">
    <property type="entry name" value="P-loop containing nucleoside triphosphate hydrolases"/>
    <property type="match status" value="1"/>
</dbReference>
<evidence type="ECO:0000256" key="2">
    <source>
        <dbReference type="ARBA" id="ARBA00022801"/>
    </source>
</evidence>
<dbReference type="EC" id="3.6.4.13" evidence="5"/>
<dbReference type="PROSITE" id="PS51194">
    <property type="entry name" value="HELICASE_CTER"/>
    <property type="match status" value="1"/>
</dbReference>